<name>A0A4Y2PBI4_ARAVE</name>
<evidence type="ECO:0000313" key="2">
    <source>
        <dbReference type="Proteomes" id="UP000499080"/>
    </source>
</evidence>
<feature type="non-terminal residue" evidence="1">
    <location>
        <position position="1"/>
    </location>
</feature>
<dbReference type="Proteomes" id="UP000499080">
    <property type="component" value="Unassembled WGS sequence"/>
</dbReference>
<sequence>KGPRPRARRALFLSSRPTPLSFLEPKTSLSAPSSYFFLKKHPSLAAQKPKVLPIYVLCVAINIATLKTNDKHIPENRYQGVSLYADSKPSLFCSVWGRGDNTHGGRVNDPLQTTSA</sequence>
<dbReference type="EMBL" id="BGPR01132565">
    <property type="protein sequence ID" value="GBN49338.1"/>
    <property type="molecule type" value="Genomic_DNA"/>
</dbReference>
<evidence type="ECO:0000313" key="1">
    <source>
        <dbReference type="EMBL" id="GBN49338.1"/>
    </source>
</evidence>
<reference evidence="1 2" key="1">
    <citation type="journal article" date="2019" name="Sci. Rep.">
        <title>Orb-weaving spider Araneus ventricosus genome elucidates the spidroin gene catalogue.</title>
        <authorList>
            <person name="Kono N."/>
            <person name="Nakamura H."/>
            <person name="Ohtoshi R."/>
            <person name="Moran D.A.P."/>
            <person name="Shinohara A."/>
            <person name="Yoshida Y."/>
            <person name="Fujiwara M."/>
            <person name="Mori M."/>
            <person name="Tomita M."/>
            <person name="Arakawa K."/>
        </authorList>
    </citation>
    <scope>NUCLEOTIDE SEQUENCE [LARGE SCALE GENOMIC DNA]</scope>
</reference>
<dbReference type="AlphaFoldDB" id="A0A4Y2PBI4"/>
<organism evidence="1 2">
    <name type="scientific">Araneus ventricosus</name>
    <name type="common">Orbweaver spider</name>
    <name type="synonym">Epeira ventricosa</name>
    <dbReference type="NCBI Taxonomy" id="182803"/>
    <lineage>
        <taxon>Eukaryota</taxon>
        <taxon>Metazoa</taxon>
        <taxon>Ecdysozoa</taxon>
        <taxon>Arthropoda</taxon>
        <taxon>Chelicerata</taxon>
        <taxon>Arachnida</taxon>
        <taxon>Araneae</taxon>
        <taxon>Araneomorphae</taxon>
        <taxon>Entelegynae</taxon>
        <taxon>Araneoidea</taxon>
        <taxon>Araneidae</taxon>
        <taxon>Araneus</taxon>
    </lineage>
</organism>
<gene>
    <name evidence="1" type="ORF">AVEN_179980_1</name>
</gene>
<keyword evidence="2" id="KW-1185">Reference proteome</keyword>
<accession>A0A4Y2PBI4</accession>
<protein>
    <submittedName>
        <fullName evidence="1">Uncharacterized protein</fullName>
    </submittedName>
</protein>
<comment type="caution">
    <text evidence="1">The sequence shown here is derived from an EMBL/GenBank/DDBJ whole genome shotgun (WGS) entry which is preliminary data.</text>
</comment>
<proteinExistence type="predicted"/>